<evidence type="ECO:0000313" key="3">
    <source>
        <dbReference type="EMBL" id="MFN0254441.1"/>
    </source>
</evidence>
<name>A0ABW9J1N2_9SPHI</name>
<gene>
    <name evidence="3" type="ORF">E6A44_002605</name>
</gene>
<sequence>MFQKVLIAEDHETINYSIQKTLEDLGIPNHSKNYAYYCDDAIKRIEKALKEGEPYELLITDLSFEEDIPNQHITTGQDLIKAARKIQPNLKVLVFSIENRIKVAQSLFKDLNIDAYVPKARRDAKDLKTAIETIYQAKKHLSPNLKKDIGEEKFYKFTNFDIIIIKLLSNGVLQKEIPYHLQQKNIKPSGLSSVEKRLSLIKTTLNIFSNEQLIAYCKDKEII</sequence>
<accession>A0ABW9J1N2</accession>
<protein>
    <submittedName>
        <fullName evidence="3">Response regulator transcription factor</fullName>
    </submittedName>
</protein>
<evidence type="ECO:0000259" key="2">
    <source>
        <dbReference type="PROSITE" id="PS50110"/>
    </source>
</evidence>
<dbReference type="InterPro" id="IPR001789">
    <property type="entry name" value="Sig_transdc_resp-reg_receiver"/>
</dbReference>
<reference evidence="3 4" key="1">
    <citation type="submission" date="2024-12" db="EMBL/GenBank/DDBJ databases">
        <authorList>
            <person name="Hu S."/>
        </authorList>
    </citation>
    <scope>NUCLEOTIDE SEQUENCE [LARGE SCALE GENOMIC DNA]</scope>
    <source>
        <strain evidence="3 4">THG-T11</strain>
    </source>
</reference>
<keyword evidence="4" id="KW-1185">Reference proteome</keyword>
<keyword evidence="1" id="KW-0597">Phosphoprotein</keyword>
<dbReference type="InterPro" id="IPR011006">
    <property type="entry name" value="CheY-like_superfamily"/>
</dbReference>
<dbReference type="EMBL" id="SSHJ02000001">
    <property type="protein sequence ID" value="MFN0254441.1"/>
    <property type="molecule type" value="Genomic_DNA"/>
</dbReference>
<organism evidence="3 4">
    <name type="scientific">Pedobacter ureilyticus</name>
    <dbReference type="NCBI Taxonomy" id="1393051"/>
    <lineage>
        <taxon>Bacteria</taxon>
        <taxon>Pseudomonadati</taxon>
        <taxon>Bacteroidota</taxon>
        <taxon>Sphingobacteriia</taxon>
        <taxon>Sphingobacteriales</taxon>
        <taxon>Sphingobacteriaceae</taxon>
        <taxon>Pedobacter</taxon>
    </lineage>
</organism>
<dbReference type="Proteomes" id="UP001517247">
    <property type="component" value="Unassembled WGS sequence"/>
</dbReference>
<evidence type="ECO:0000313" key="4">
    <source>
        <dbReference type="Proteomes" id="UP001517247"/>
    </source>
</evidence>
<dbReference type="SUPFAM" id="SSF52172">
    <property type="entry name" value="CheY-like"/>
    <property type="match status" value="1"/>
</dbReference>
<dbReference type="PROSITE" id="PS50110">
    <property type="entry name" value="RESPONSE_REGULATORY"/>
    <property type="match status" value="1"/>
</dbReference>
<feature type="domain" description="Response regulatory" evidence="2">
    <location>
        <begin position="4"/>
        <end position="134"/>
    </location>
</feature>
<feature type="modified residue" description="4-aspartylphosphate" evidence="1">
    <location>
        <position position="61"/>
    </location>
</feature>
<evidence type="ECO:0000256" key="1">
    <source>
        <dbReference type="PROSITE-ProRule" id="PRU00169"/>
    </source>
</evidence>
<dbReference type="RefSeq" id="WP_138721593.1">
    <property type="nucleotide sequence ID" value="NZ_SSHJ02000001.1"/>
</dbReference>
<comment type="caution">
    <text evidence="3">The sequence shown here is derived from an EMBL/GenBank/DDBJ whole genome shotgun (WGS) entry which is preliminary data.</text>
</comment>
<proteinExistence type="predicted"/>
<dbReference type="Gene3D" id="3.40.50.2300">
    <property type="match status" value="1"/>
</dbReference>